<keyword evidence="3" id="KW-1185">Reference proteome</keyword>
<feature type="signal peptide" evidence="1">
    <location>
        <begin position="1"/>
        <end position="27"/>
    </location>
</feature>
<dbReference type="STRING" id="909613.UO65_5629"/>
<dbReference type="eggNOG" id="ENOG5033Q5B">
    <property type="taxonomic scope" value="Bacteria"/>
</dbReference>
<sequence>MKRSRWAVASAAAVVVVGGVLVPAAMGKTSADGDRVETPVVSSSPVPGVVESVVKVRVPLPAEVGPHPEACDWVSYLRWRSAAGPADSAAADRVLIAQPGIFEGAGAFDSLARNTITQAAGQGAHVEFWALDRRSNCLEDNTGRMAGLAARDVHVAVDYYYRDRQVDGKTFAGFQTNDQVGWLGHVGMAQTLRDQYDLMRHELPDPAVRKQKLFCGGHSLGGIITGYFATWDFDGDPATTDDAGFNQCAGWFALDSQVRPGLPGGGMTSLIPSGDPATSPILALPALINPETMSMLGLAGLAAVNDPTGKSDLLKYLPQSDNIKTTLKILFAKDLVNLLTGIPVVDNFAFTNQTAMAALMDNNSMPLGFLQAGVGFFDGGRIADKEFPIAGEVADLPFLADLKGLLGPDRKAIPTDAGFPLGTGPTYTWRNYDQIDAPGAPVHKSRDGKPFTTAAQEVTDVQQLARSLGEAPLDFTEWYFPAKLSGDSGKPDAEMTAHSLHPGGINARPILTVRAGSGVNFGAMDPSQPPAVVAPGYHHLDVLTAAARQNGGRQEVVSVNLAQFVLGN</sequence>
<accession>W7IR68</accession>
<evidence type="ECO:0000313" key="3">
    <source>
        <dbReference type="Proteomes" id="UP000019277"/>
    </source>
</evidence>
<gene>
    <name evidence="2" type="ORF">UO65_5629</name>
</gene>
<dbReference type="AlphaFoldDB" id="W7IR68"/>
<dbReference type="Proteomes" id="UP000019277">
    <property type="component" value="Unassembled WGS sequence"/>
</dbReference>
<proteinExistence type="predicted"/>
<dbReference type="RefSeq" id="WP_052021879.1">
    <property type="nucleotide sequence ID" value="NZ_AYXG01000220.1"/>
</dbReference>
<dbReference type="PATRIC" id="fig|909613.9.peg.5628"/>
<protein>
    <submittedName>
        <fullName evidence="2">Uncharacterized protein</fullName>
    </submittedName>
</protein>
<dbReference type="SUPFAM" id="SSF53474">
    <property type="entry name" value="alpha/beta-Hydrolases"/>
    <property type="match status" value="1"/>
</dbReference>
<dbReference type="EMBL" id="AYXG01000220">
    <property type="protein sequence ID" value="EWC59077.1"/>
    <property type="molecule type" value="Genomic_DNA"/>
</dbReference>
<dbReference type="InterPro" id="IPR029058">
    <property type="entry name" value="AB_hydrolase_fold"/>
</dbReference>
<reference evidence="2 3" key="1">
    <citation type="journal article" date="2014" name="Genome Announc.">
        <title>Draft Genome Sequence of the Antitrypanosomally Active Sponge-Associated Bacterium Actinokineospora sp. Strain EG49.</title>
        <authorList>
            <person name="Harjes J."/>
            <person name="Ryu T."/>
            <person name="Abdelmohsen U.R."/>
            <person name="Moitinho-Silva L."/>
            <person name="Horn H."/>
            <person name="Ravasi T."/>
            <person name="Hentschel U."/>
        </authorList>
    </citation>
    <scope>NUCLEOTIDE SEQUENCE [LARGE SCALE GENOMIC DNA]</scope>
    <source>
        <strain evidence="2 3">EG49</strain>
    </source>
</reference>
<organism evidence="2 3">
    <name type="scientific">Actinokineospora spheciospongiae</name>
    <dbReference type="NCBI Taxonomy" id="909613"/>
    <lineage>
        <taxon>Bacteria</taxon>
        <taxon>Bacillati</taxon>
        <taxon>Actinomycetota</taxon>
        <taxon>Actinomycetes</taxon>
        <taxon>Pseudonocardiales</taxon>
        <taxon>Pseudonocardiaceae</taxon>
        <taxon>Actinokineospora</taxon>
    </lineage>
</organism>
<evidence type="ECO:0000256" key="1">
    <source>
        <dbReference type="SAM" id="SignalP"/>
    </source>
</evidence>
<feature type="chain" id="PRO_5038674742" evidence="1">
    <location>
        <begin position="28"/>
        <end position="568"/>
    </location>
</feature>
<keyword evidence="1" id="KW-0732">Signal</keyword>
<name>W7IR68_9PSEU</name>
<evidence type="ECO:0000313" key="2">
    <source>
        <dbReference type="EMBL" id="EWC59077.1"/>
    </source>
</evidence>
<comment type="caution">
    <text evidence="2">The sequence shown here is derived from an EMBL/GenBank/DDBJ whole genome shotgun (WGS) entry which is preliminary data.</text>
</comment>